<sequence>MDWIYNNSDPILETLIACFLLFVLIIVLTRLVGLRAFAKFTAYDFAFTIAIGSIISSTLTSSTSVVHGSVAIAGLLFLTFIFSYLQRRFKTLSKVISNAPLLLMDGSTILYDNMKSARIEEKQLFYKLREANVLNFEQVYAVVLESTGDISVLHKGSSDSNENFDKTLLSGVRLKP</sequence>
<keyword evidence="4 7" id="KW-0812">Transmembrane</keyword>
<dbReference type="InterPro" id="IPR007353">
    <property type="entry name" value="DUF421"/>
</dbReference>
<dbReference type="PANTHER" id="PTHR34582">
    <property type="entry name" value="UPF0702 TRANSMEMBRANE PROTEIN YCAP"/>
    <property type="match status" value="1"/>
</dbReference>
<dbReference type="Gene3D" id="3.30.240.20">
    <property type="entry name" value="bsu07140 like domains"/>
    <property type="match status" value="1"/>
</dbReference>
<dbReference type="EMBL" id="QLLQ01000004">
    <property type="protein sequence ID" value="RAJ25168.1"/>
    <property type="molecule type" value="Genomic_DNA"/>
</dbReference>
<feature type="transmembrane region" description="Helical" evidence="7">
    <location>
        <begin position="65"/>
        <end position="85"/>
    </location>
</feature>
<evidence type="ECO:0000256" key="6">
    <source>
        <dbReference type="ARBA" id="ARBA00023136"/>
    </source>
</evidence>
<organism evidence="9 10">
    <name type="scientific">Gelidibacter algens</name>
    <dbReference type="NCBI Taxonomy" id="49280"/>
    <lineage>
        <taxon>Bacteria</taxon>
        <taxon>Pseudomonadati</taxon>
        <taxon>Bacteroidota</taxon>
        <taxon>Flavobacteriia</taxon>
        <taxon>Flavobacteriales</taxon>
        <taxon>Flavobacteriaceae</taxon>
        <taxon>Gelidibacter</taxon>
    </lineage>
</organism>
<evidence type="ECO:0000313" key="9">
    <source>
        <dbReference type="EMBL" id="RAJ25168.1"/>
    </source>
</evidence>
<evidence type="ECO:0000256" key="5">
    <source>
        <dbReference type="ARBA" id="ARBA00022989"/>
    </source>
</evidence>
<evidence type="ECO:0000256" key="4">
    <source>
        <dbReference type="ARBA" id="ARBA00022692"/>
    </source>
</evidence>
<keyword evidence="5 7" id="KW-1133">Transmembrane helix</keyword>
<evidence type="ECO:0000256" key="2">
    <source>
        <dbReference type="ARBA" id="ARBA00006448"/>
    </source>
</evidence>
<proteinExistence type="inferred from homology"/>
<comment type="caution">
    <text evidence="9">The sequence shown here is derived from an EMBL/GenBank/DDBJ whole genome shotgun (WGS) entry which is preliminary data.</text>
</comment>
<accession>A0A1A7R0L6</accession>
<dbReference type="InterPro" id="IPR023090">
    <property type="entry name" value="UPF0702_alpha/beta_dom_sf"/>
</dbReference>
<comment type="subcellular location">
    <subcellularLocation>
        <location evidence="1">Cell membrane</location>
        <topology evidence="1">Multi-pass membrane protein</topology>
    </subcellularLocation>
</comment>
<evidence type="ECO:0000259" key="8">
    <source>
        <dbReference type="Pfam" id="PF04239"/>
    </source>
</evidence>
<protein>
    <submittedName>
        <fullName evidence="9">Uncharacterized membrane protein YcaP (DUF421 family)</fullName>
    </submittedName>
</protein>
<comment type="similarity">
    <text evidence="2">Belongs to the UPF0702 family.</text>
</comment>
<dbReference type="RefSeq" id="WP_066434339.1">
    <property type="nucleotide sequence ID" value="NZ_LZRN01000019.1"/>
</dbReference>
<keyword evidence="6 7" id="KW-0472">Membrane</keyword>
<gene>
    <name evidence="9" type="ORF">LX77_01469</name>
</gene>
<name>A0A1A7R0L6_9FLAO</name>
<dbReference type="Proteomes" id="UP000248987">
    <property type="component" value="Unassembled WGS sequence"/>
</dbReference>
<dbReference type="Pfam" id="PF04239">
    <property type="entry name" value="DUF421"/>
    <property type="match status" value="1"/>
</dbReference>
<evidence type="ECO:0000256" key="3">
    <source>
        <dbReference type="ARBA" id="ARBA00022475"/>
    </source>
</evidence>
<evidence type="ECO:0000256" key="7">
    <source>
        <dbReference type="SAM" id="Phobius"/>
    </source>
</evidence>
<dbReference type="GO" id="GO:0005886">
    <property type="term" value="C:plasma membrane"/>
    <property type="evidence" value="ECO:0007669"/>
    <property type="project" value="UniProtKB-SubCell"/>
</dbReference>
<dbReference type="OrthoDB" id="9793799at2"/>
<keyword evidence="3" id="KW-1003">Cell membrane</keyword>
<reference evidence="9 10" key="1">
    <citation type="submission" date="2018-06" db="EMBL/GenBank/DDBJ databases">
        <title>Genomic Encyclopedia of Archaeal and Bacterial Type Strains, Phase II (KMG-II): from individual species to whole genera.</title>
        <authorList>
            <person name="Goeker M."/>
        </authorList>
    </citation>
    <scope>NUCLEOTIDE SEQUENCE [LARGE SCALE GENOMIC DNA]</scope>
    <source>
        <strain evidence="9 10">DSM 12408</strain>
    </source>
</reference>
<feature type="domain" description="YetF C-terminal" evidence="8">
    <location>
        <begin position="88"/>
        <end position="161"/>
    </location>
</feature>
<evidence type="ECO:0000256" key="1">
    <source>
        <dbReference type="ARBA" id="ARBA00004651"/>
    </source>
</evidence>
<keyword evidence="10" id="KW-1185">Reference proteome</keyword>
<dbReference type="STRING" id="49280.A9996_10470"/>
<evidence type="ECO:0000313" key="10">
    <source>
        <dbReference type="Proteomes" id="UP000248987"/>
    </source>
</evidence>
<dbReference type="PANTHER" id="PTHR34582:SF6">
    <property type="entry name" value="UPF0702 TRANSMEMBRANE PROTEIN YCAP"/>
    <property type="match status" value="1"/>
</dbReference>
<feature type="transmembrane region" description="Helical" evidence="7">
    <location>
        <begin position="12"/>
        <end position="33"/>
    </location>
</feature>
<feature type="transmembrane region" description="Helical" evidence="7">
    <location>
        <begin position="40"/>
        <end position="59"/>
    </location>
</feature>
<dbReference type="AlphaFoldDB" id="A0A1A7R0L6"/>